<evidence type="ECO:0000313" key="2">
    <source>
        <dbReference type="EMBL" id="EKJ94776.1"/>
    </source>
</evidence>
<accession>A0ABP2RP27</accession>
<organism evidence="2 3">
    <name type="scientific">Bradyrhizobium lupini HPC(L)</name>
    <dbReference type="NCBI Taxonomy" id="1229491"/>
    <lineage>
        <taxon>Bacteria</taxon>
        <taxon>Pseudomonadati</taxon>
        <taxon>Pseudomonadota</taxon>
        <taxon>Alphaproteobacteria</taxon>
        <taxon>Hyphomicrobiales</taxon>
        <taxon>Nitrobacteraceae</taxon>
        <taxon>Bradyrhizobium</taxon>
    </lineage>
</organism>
<sequence length="149" mass="16934">MKTIKRWMKNIVAIVMIYVLAVMMAGAFKFYGCFNRIGDDEVLDAAKQAYWERWGKHKLAEKFPQVIFCSQPNLSSTISGVFRWVGNGRRVAATTWVASSWQMTPFTSTSAEPPGSGNQIEVELSQSFQKRILSFLERKTVTALRSRSQ</sequence>
<feature type="transmembrane region" description="Helical" evidence="1">
    <location>
        <begin position="12"/>
        <end position="31"/>
    </location>
</feature>
<keyword evidence="1" id="KW-0812">Transmembrane</keyword>
<keyword evidence="3" id="KW-1185">Reference proteome</keyword>
<keyword evidence="1" id="KW-0472">Membrane</keyword>
<dbReference type="RefSeq" id="WP_006699155.1">
    <property type="nucleotide sequence ID" value="NZ_AMQQ01000023.1"/>
</dbReference>
<dbReference type="Proteomes" id="UP000017668">
    <property type="component" value="Unassembled WGS sequence"/>
</dbReference>
<gene>
    <name evidence="2" type="ORF">C241_15803</name>
</gene>
<evidence type="ECO:0000256" key="1">
    <source>
        <dbReference type="SAM" id="Phobius"/>
    </source>
</evidence>
<proteinExistence type="predicted"/>
<comment type="caution">
    <text evidence="2">The sequence shown here is derived from an EMBL/GenBank/DDBJ whole genome shotgun (WGS) entry which is preliminary data.</text>
</comment>
<dbReference type="EMBL" id="AMQQ01000023">
    <property type="protein sequence ID" value="EKJ94776.1"/>
    <property type="molecule type" value="Genomic_DNA"/>
</dbReference>
<name>A0ABP2RP27_RHILU</name>
<reference evidence="2 3" key="1">
    <citation type="journal article" date="2013" name="Genome Announc.">
        <title>Genome Sequence of Rhizobium lupini HPC(L) Isolated from Saline Desert Soil, Kutch (Gujarat).</title>
        <authorList>
            <person name="Agarwal L."/>
            <person name="Purohit H.J."/>
        </authorList>
    </citation>
    <scope>NUCLEOTIDE SEQUENCE [LARGE SCALE GENOMIC DNA]</scope>
    <source>
        <strain evidence="3">HPC(L)</strain>
    </source>
</reference>
<protein>
    <submittedName>
        <fullName evidence="2">Uncharacterized protein</fullName>
    </submittedName>
</protein>
<evidence type="ECO:0000313" key="3">
    <source>
        <dbReference type="Proteomes" id="UP000017668"/>
    </source>
</evidence>
<keyword evidence="1" id="KW-1133">Transmembrane helix</keyword>